<dbReference type="EMBL" id="JAGPNK010000014">
    <property type="protein sequence ID" value="KAH7309116.1"/>
    <property type="molecule type" value="Genomic_DNA"/>
</dbReference>
<feature type="transmembrane region" description="Helical" evidence="1">
    <location>
        <begin position="104"/>
        <end position="124"/>
    </location>
</feature>
<proteinExistence type="predicted"/>
<keyword evidence="1" id="KW-0472">Membrane</keyword>
<feature type="transmembrane region" description="Helical" evidence="1">
    <location>
        <begin position="12"/>
        <end position="33"/>
    </location>
</feature>
<keyword evidence="1" id="KW-1133">Transmembrane helix</keyword>
<evidence type="ECO:0000256" key="1">
    <source>
        <dbReference type="SAM" id="Phobius"/>
    </source>
</evidence>
<dbReference type="Proteomes" id="UP000813444">
    <property type="component" value="Unassembled WGS sequence"/>
</dbReference>
<keyword evidence="3" id="KW-1185">Reference proteome</keyword>
<gene>
    <name evidence="2" type="ORF">B0I35DRAFT_441474</name>
</gene>
<feature type="transmembrane region" description="Helical" evidence="1">
    <location>
        <begin position="182"/>
        <end position="201"/>
    </location>
</feature>
<evidence type="ECO:0000313" key="2">
    <source>
        <dbReference type="EMBL" id="KAH7309116.1"/>
    </source>
</evidence>
<accession>A0A8K0WNB7</accession>
<reference evidence="2" key="1">
    <citation type="journal article" date="2021" name="Nat. Commun.">
        <title>Genetic determinants of endophytism in the Arabidopsis root mycobiome.</title>
        <authorList>
            <person name="Mesny F."/>
            <person name="Miyauchi S."/>
            <person name="Thiergart T."/>
            <person name="Pickel B."/>
            <person name="Atanasova L."/>
            <person name="Karlsson M."/>
            <person name="Huettel B."/>
            <person name="Barry K.W."/>
            <person name="Haridas S."/>
            <person name="Chen C."/>
            <person name="Bauer D."/>
            <person name="Andreopoulos W."/>
            <person name="Pangilinan J."/>
            <person name="LaButti K."/>
            <person name="Riley R."/>
            <person name="Lipzen A."/>
            <person name="Clum A."/>
            <person name="Drula E."/>
            <person name="Henrissat B."/>
            <person name="Kohler A."/>
            <person name="Grigoriev I.V."/>
            <person name="Martin F.M."/>
            <person name="Hacquard S."/>
        </authorList>
    </citation>
    <scope>NUCLEOTIDE SEQUENCE</scope>
    <source>
        <strain evidence="2">MPI-CAGE-CH-0235</strain>
    </source>
</reference>
<feature type="transmembrane region" description="Helical" evidence="1">
    <location>
        <begin position="40"/>
        <end position="62"/>
    </location>
</feature>
<feature type="transmembrane region" description="Helical" evidence="1">
    <location>
        <begin position="145"/>
        <end position="162"/>
    </location>
</feature>
<sequence length="407" mass="45844">MAQIPDGAVGTVVGVMTYSFICLLGSSMVIWLTWKHNERFSYVACLGYFTTLSTLCSIVQQIHVTVEWNDVMTRRFHYINLHVDDPEVTLSNGSLGLDLVMFYLQYYCYNVEALFVMFWGWALVQSIYGLDEKLRLRHVLSGVNNGGKIFSICFPIVTTASLQAPSLRRNFGGFMLLAGQPLFWSIGLGSVAVLAILIRYIRSRIKFRRFDVAYGQQQSSSNQSEPATISSKRSTLRNRGIYDQWLLVRFLIAFFVLTIFEITIVLFTLTARRNTAADTAASKPDLSAERARTDFHLFLPGVTASLLLFLVFGTTKPFIAYMRSCWSRSRRRIKDEPRVQALPLHSLQPNDPTQKSATNLQVPQKSYGGGFSSNRPAQVGDLSWLTDNNSSASMVIQEHVQPGARIQ</sequence>
<feature type="transmembrane region" description="Helical" evidence="1">
    <location>
        <begin position="297"/>
        <end position="322"/>
    </location>
</feature>
<organism evidence="2 3">
    <name type="scientific">Stachybotrys elegans</name>
    <dbReference type="NCBI Taxonomy" id="80388"/>
    <lineage>
        <taxon>Eukaryota</taxon>
        <taxon>Fungi</taxon>
        <taxon>Dikarya</taxon>
        <taxon>Ascomycota</taxon>
        <taxon>Pezizomycotina</taxon>
        <taxon>Sordariomycetes</taxon>
        <taxon>Hypocreomycetidae</taxon>
        <taxon>Hypocreales</taxon>
        <taxon>Stachybotryaceae</taxon>
        <taxon>Stachybotrys</taxon>
    </lineage>
</organism>
<feature type="transmembrane region" description="Helical" evidence="1">
    <location>
        <begin position="246"/>
        <end position="269"/>
    </location>
</feature>
<evidence type="ECO:0000313" key="3">
    <source>
        <dbReference type="Proteomes" id="UP000813444"/>
    </source>
</evidence>
<evidence type="ECO:0008006" key="4">
    <source>
        <dbReference type="Google" id="ProtNLM"/>
    </source>
</evidence>
<keyword evidence="1" id="KW-0812">Transmembrane</keyword>
<name>A0A8K0WNB7_9HYPO</name>
<comment type="caution">
    <text evidence="2">The sequence shown here is derived from an EMBL/GenBank/DDBJ whole genome shotgun (WGS) entry which is preliminary data.</text>
</comment>
<dbReference type="OrthoDB" id="5287295at2759"/>
<dbReference type="AlphaFoldDB" id="A0A8K0WNB7"/>
<protein>
    <recommendedName>
        <fullName evidence="4">Glycoside hydrolase</fullName>
    </recommendedName>
</protein>